<dbReference type="InterPro" id="IPR051043">
    <property type="entry name" value="Sulfatase_Mod_Factor_Kinase"/>
</dbReference>
<dbReference type="SUPFAM" id="SSF56436">
    <property type="entry name" value="C-type lectin-like"/>
    <property type="match status" value="1"/>
</dbReference>
<dbReference type="PROSITE" id="PS50075">
    <property type="entry name" value="CARRIER"/>
    <property type="match status" value="1"/>
</dbReference>
<dbReference type="Pfam" id="PF03781">
    <property type="entry name" value="FGE-sulfatase"/>
    <property type="match status" value="1"/>
</dbReference>
<dbReference type="InterPro" id="IPR009081">
    <property type="entry name" value="PP-bd_ACP"/>
</dbReference>
<dbReference type="KEGG" id="sual:KDD17_04935"/>
<dbReference type="PANTHER" id="PTHR23150">
    <property type="entry name" value="SULFATASE MODIFYING FACTOR 1, 2"/>
    <property type="match status" value="1"/>
</dbReference>
<keyword evidence="3" id="KW-1185">Reference proteome</keyword>
<evidence type="ECO:0000313" key="3">
    <source>
        <dbReference type="Proteomes" id="UP000683291"/>
    </source>
</evidence>
<gene>
    <name evidence="2" type="ORF">KDD17_04935</name>
</gene>
<reference evidence="2" key="1">
    <citation type="submission" date="2021-04" db="EMBL/GenBank/DDBJ databases">
        <title>Complete genome sequence for Sulfitobacter sp. strain JK7-1.</title>
        <authorList>
            <person name="Park S.-J."/>
        </authorList>
    </citation>
    <scope>NUCLEOTIDE SEQUENCE</scope>
    <source>
        <strain evidence="2">JK7-1</strain>
    </source>
</reference>
<dbReference type="PANTHER" id="PTHR23150:SF19">
    <property type="entry name" value="FORMYLGLYCINE-GENERATING ENZYME"/>
    <property type="match status" value="1"/>
</dbReference>
<protein>
    <submittedName>
        <fullName evidence="2">SUMF1/EgtB/PvdO family nonheme iron enzyme</fullName>
    </submittedName>
</protein>
<sequence length="411" mass="45659">MARQALEEIEANILALSAEQFGIRSAKISLNTRPVQDLGIDSLDLIEWMMAVEEAFDVSLPDAKEVGDPAYKEVFTRRYLTFKDMAELVHLRSGSGHTEQTGFGKATHQYHEKAAFSQLGGALESQPSELYRSLGKSDLGVEQFRRMTDGMVCMLLKGGSVEIGSKCADAHPDEKPLHTVDIEPFLIDRETVSTTAFCRFLNSIGAIDDEVLCKWFLIRPGERRFDHQLIESNSAGWSPKSGTEEWPMILVTWYGAVAYSLWANGHDWHAENSTFLPSEAQWEYAARGPTSKRWPWGDDDLESDAINAGKHQRHAAYKDVADLPLEPVNAKLGVSPFGGLQMAGNVWQWCADWFDPSAYARGGAPSCTGIRSERGGSWVSPTDLSRSSYRRGRIPDAKGRCLGFRCVGPYT</sequence>
<evidence type="ECO:0000259" key="1">
    <source>
        <dbReference type="PROSITE" id="PS50075"/>
    </source>
</evidence>
<dbReference type="Gene3D" id="1.10.1200.10">
    <property type="entry name" value="ACP-like"/>
    <property type="match status" value="1"/>
</dbReference>
<dbReference type="Pfam" id="PF00550">
    <property type="entry name" value="PP-binding"/>
    <property type="match status" value="1"/>
</dbReference>
<dbReference type="EMBL" id="CP073581">
    <property type="protein sequence ID" value="QUJ77350.1"/>
    <property type="molecule type" value="Genomic_DNA"/>
</dbReference>
<dbReference type="Gene3D" id="3.90.1580.10">
    <property type="entry name" value="paralog of FGE (formylglycine-generating enzyme)"/>
    <property type="match status" value="1"/>
</dbReference>
<dbReference type="RefSeq" id="WP_212705546.1">
    <property type="nucleotide sequence ID" value="NZ_CP073581.1"/>
</dbReference>
<dbReference type="GO" id="GO:0120147">
    <property type="term" value="F:formylglycine-generating oxidase activity"/>
    <property type="evidence" value="ECO:0007669"/>
    <property type="project" value="TreeGrafter"/>
</dbReference>
<name>A0A975JFK8_9RHOB</name>
<organism evidence="2 3">
    <name type="scientific">Sulfitobacter albidus</name>
    <dbReference type="NCBI Taxonomy" id="2829501"/>
    <lineage>
        <taxon>Bacteria</taxon>
        <taxon>Pseudomonadati</taxon>
        <taxon>Pseudomonadota</taxon>
        <taxon>Alphaproteobacteria</taxon>
        <taxon>Rhodobacterales</taxon>
        <taxon>Roseobacteraceae</taxon>
        <taxon>Sulfitobacter</taxon>
    </lineage>
</organism>
<dbReference type="AlphaFoldDB" id="A0A975JFK8"/>
<accession>A0A975JFK8</accession>
<feature type="domain" description="Carrier" evidence="1">
    <location>
        <begin position="7"/>
        <end position="93"/>
    </location>
</feature>
<dbReference type="SUPFAM" id="SSF47336">
    <property type="entry name" value="ACP-like"/>
    <property type="match status" value="1"/>
</dbReference>
<dbReference type="InterPro" id="IPR016187">
    <property type="entry name" value="CTDL_fold"/>
</dbReference>
<dbReference type="InterPro" id="IPR036736">
    <property type="entry name" value="ACP-like_sf"/>
</dbReference>
<dbReference type="Proteomes" id="UP000683291">
    <property type="component" value="Chromosome 1"/>
</dbReference>
<dbReference type="InterPro" id="IPR042095">
    <property type="entry name" value="SUMF_sf"/>
</dbReference>
<dbReference type="InterPro" id="IPR005532">
    <property type="entry name" value="SUMF_dom"/>
</dbReference>
<proteinExistence type="predicted"/>
<evidence type="ECO:0000313" key="2">
    <source>
        <dbReference type="EMBL" id="QUJ77350.1"/>
    </source>
</evidence>